<dbReference type="Proteomes" id="UP000229526">
    <property type="component" value="Unassembled WGS sequence"/>
</dbReference>
<sequence length="67" mass="7722">MSCLYDRGIDEFTRGWLPQYRLSLAVDLSESVTAEGYLRVVRPADFHDQVREYGHDEVVGISLTIKF</sequence>
<proteinExistence type="predicted"/>
<name>A0A2H0UM25_9BACT</name>
<gene>
    <name evidence="1" type="ORF">COU11_04480</name>
</gene>
<dbReference type="EMBL" id="PFBD01000028">
    <property type="protein sequence ID" value="PIR86736.1"/>
    <property type="molecule type" value="Genomic_DNA"/>
</dbReference>
<evidence type="ECO:0000313" key="2">
    <source>
        <dbReference type="Proteomes" id="UP000229526"/>
    </source>
</evidence>
<evidence type="ECO:0000313" key="1">
    <source>
        <dbReference type="EMBL" id="PIR86736.1"/>
    </source>
</evidence>
<dbReference type="AlphaFoldDB" id="A0A2H0UM25"/>
<organism evidence="1 2">
    <name type="scientific">Candidatus Harrisonbacteria bacterium CG10_big_fil_rev_8_21_14_0_10_49_15</name>
    <dbReference type="NCBI Taxonomy" id="1974587"/>
    <lineage>
        <taxon>Bacteria</taxon>
        <taxon>Candidatus Harrisoniibacteriota</taxon>
    </lineage>
</organism>
<accession>A0A2H0UM25</accession>
<protein>
    <submittedName>
        <fullName evidence="1">Uncharacterized protein</fullName>
    </submittedName>
</protein>
<comment type="caution">
    <text evidence="1">The sequence shown here is derived from an EMBL/GenBank/DDBJ whole genome shotgun (WGS) entry which is preliminary data.</text>
</comment>
<reference evidence="2" key="1">
    <citation type="submission" date="2017-09" db="EMBL/GenBank/DDBJ databases">
        <title>Depth-based differentiation of microbial function through sediment-hosted aquifers and enrichment of novel symbionts in the deep terrestrial subsurface.</title>
        <authorList>
            <person name="Probst A.J."/>
            <person name="Ladd B."/>
            <person name="Jarett J.K."/>
            <person name="Geller-Mcgrath D.E."/>
            <person name="Sieber C.M.K."/>
            <person name="Emerson J.B."/>
            <person name="Anantharaman K."/>
            <person name="Thomas B.C."/>
            <person name="Malmstrom R."/>
            <person name="Stieglmeier M."/>
            <person name="Klingl A."/>
            <person name="Woyke T."/>
            <person name="Ryan C.M."/>
            <person name="Banfield J.F."/>
        </authorList>
    </citation>
    <scope>NUCLEOTIDE SEQUENCE [LARGE SCALE GENOMIC DNA]</scope>
</reference>